<dbReference type="Gene3D" id="3.40.50.1000">
    <property type="entry name" value="HAD superfamily/HAD-like"/>
    <property type="match status" value="1"/>
</dbReference>
<dbReference type="GO" id="GO:0016787">
    <property type="term" value="F:hydrolase activity"/>
    <property type="evidence" value="ECO:0007669"/>
    <property type="project" value="InterPro"/>
</dbReference>
<dbReference type="PANTHER" id="PTHR42896">
    <property type="entry name" value="XYLULOSE-1,5-BISPHOSPHATE (XUBP) PHOSPHATASE"/>
    <property type="match status" value="1"/>
</dbReference>
<reference evidence="1 2" key="1">
    <citation type="submission" date="2019-07" db="EMBL/GenBank/DDBJ databases">
        <title>WGS assembly of Gossypium tomentosum.</title>
        <authorList>
            <person name="Chen Z.J."/>
            <person name="Sreedasyam A."/>
            <person name="Ando A."/>
            <person name="Song Q."/>
            <person name="De L."/>
            <person name="Hulse-Kemp A."/>
            <person name="Ding M."/>
            <person name="Ye W."/>
            <person name="Kirkbride R."/>
            <person name="Jenkins J."/>
            <person name="Plott C."/>
            <person name="Lovell J."/>
            <person name="Lin Y.-M."/>
            <person name="Vaughn R."/>
            <person name="Liu B."/>
            <person name="Li W."/>
            <person name="Simpson S."/>
            <person name="Scheffler B."/>
            <person name="Saski C."/>
            <person name="Grover C."/>
            <person name="Hu G."/>
            <person name="Conover J."/>
            <person name="Carlson J."/>
            <person name="Shu S."/>
            <person name="Boston L."/>
            <person name="Williams M."/>
            <person name="Peterson D."/>
            <person name="Mcgee K."/>
            <person name="Jones D."/>
            <person name="Wendel J."/>
            <person name="Stelly D."/>
            <person name="Grimwood J."/>
            <person name="Schmutz J."/>
        </authorList>
    </citation>
    <scope>NUCLEOTIDE SEQUENCE [LARGE SCALE GENOMIC DNA]</scope>
    <source>
        <strain evidence="1">7179.01</strain>
    </source>
</reference>
<dbReference type="InterPro" id="IPR023198">
    <property type="entry name" value="PGP-like_dom2"/>
</dbReference>
<name>A0A5D2RG18_GOSTO</name>
<sequence length="125" mass="14150">MVRTSQTRSSQYYPFHGYYHFLVDNVNPPSSLTKLFNMHIGWPTSLPTSENEPFVKSVLREKKNALEELMLKSLPLRPRVEDLIDDACNKGIPVIILTANGRSAEKTARYVLVISNIMLCIISGL</sequence>
<dbReference type="InterPro" id="IPR044999">
    <property type="entry name" value="CbbY-like"/>
</dbReference>
<dbReference type="Proteomes" id="UP000322667">
    <property type="component" value="Chromosome A02"/>
</dbReference>
<dbReference type="PANTHER" id="PTHR42896:SF3">
    <property type="entry name" value="PROTEIN, PUTATIVE, EXPRESSED-RELATED"/>
    <property type="match status" value="1"/>
</dbReference>
<dbReference type="SUPFAM" id="SSF56784">
    <property type="entry name" value="HAD-like"/>
    <property type="match status" value="1"/>
</dbReference>
<dbReference type="Gene3D" id="1.10.150.240">
    <property type="entry name" value="Putative phosphatase, domain 2"/>
    <property type="match status" value="1"/>
</dbReference>
<evidence type="ECO:0000313" key="1">
    <source>
        <dbReference type="EMBL" id="TYI38735.1"/>
    </source>
</evidence>
<dbReference type="InterPro" id="IPR036412">
    <property type="entry name" value="HAD-like_sf"/>
</dbReference>
<proteinExistence type="predicted"/>
<gene>
    <name evidence="1" type="ORF">ES332_A02G049400v1</name>
</gene>
<keyword evidence="2" id="KW-1185">Reference proteome</keyword>
<dbReference type="InterPro" id="IPR023214">
    <property type="entry name" value="HAD_sf"/>
</dbReference>
<dbReference type="AlphaFoldDB" id="A0A5D2RG18"/>
<accession>A0A5D2RG18</accession>
<protein>
    <submittedName>
        <fullName evidence="1">Uncharacterized protein</fullName>
    </submittedName>
</protein>
<dbReference type="EMBL" id="CM017611">
    <property type="protein sequence ID" value="TYI38735.1"/>
    <property type="molecule type" value="Genomic_DNA"/>
</dbReference>
<organism evidence="1 2">
    <name type="scientific">Gossypium tomentosum</name>
    <name type="common">Hawaiian cotton</name>
    <name type="synonym">Gossypium sandvicense</name>
    <dbReference type="NCBI Taxonomy" id="34277"/>
    <lineage>
        <taxon>Eukaryota</taxon>
        <taxon>Viridiplantae</taxon>
        <taxon>Streptophyta</taxon>
        <taxon>Embryophyta</taxon>
        <taxon>Tracheophyta</taxon>
        <taxon>Spermatophyta</taxon>
        <taxon>Magnoliopsida</taxon>
        <taxon>eudicotyledons</taxon>
        <taxon>Gunneridae</taxon>
        <taxon>Pentapetalae</taxon>
        <taxon>rosids</taxon>
        <taxon>malvids</taxon>
        <taxon>Malvales</taxon>
        <taxon>Malvaceae</taxon>
        <taxon>Malvoideae</taxon>
        <taxon>Gossypium</taxon>
    </lineage>
</organism>
<evidence type="ECO:0000313" key="2">
    <source>
        <dbReference type="Proteomes" id="UP000322667"/>
    </source>
</evidence>